<comment type="caution">
    <text evidence="2">The sequence shown here is derived from an EMBL/GenBank/DDBJ whole genome shotgun (WGS) entry which is preliminary data.</text>
</comment>
<accession>A0ABU0ZWA0</accession>
<organism evidence="2 3">
    <name type="scientific">Phytohabitans maris</name>
    <dbReference type="NCBI Taxonomy" id="3071409"/>
    <lineage>
        <taxon>Bacteria</taxon>
        <taxon>Bacillati</taxon>
        <taxon>Actinomycetota</taxon>
        <taxon>Actinomycetes</taxon>
        <taxon>Micromonosporales</taxon>
        <taxon>Micromonosporaceae</taxon>
    </lineage>
</organism>
<dbReference type="RefSeq" id="WP_308717487.1">
    <property type="nucleotide sequence ID" value="NZ_JAVHUY010000053.1"/>
</dbReference>
<dbReference type="PROSITE" id="PS50943">
    <property type="entry name" value="HTH_CROC1"/>
    <property type="match status" value="1"/>
</dbReference>
<evidence type="ECO:0000313" key="2">
    <source>
        <dbReference type="EMBL" id="MDQ7910237.1"/>
    </source>
</evidence>
<dbReference type="Proteomes" id="UP001230908">
    <property type="component" value="Unassembled WGS sequence"/>
</dbReference>
<dbReference type="Pfam" id="PF01381">
    <property type="entry name" value="HTH_3"/>
    <property type="match status" value="1"/>
</dbReference>
<proteinExistence type="predicted"/>
<evidence type="ECO:0000313" key="3">
    <source>
        <dbReference type="Proteomes" id="UP001230908"/>
    </source>
</evidence>
<dbReference type="EMBL" id="JAVHUY010000053">
    <property type="protein sequence ID" value="MDQ7910237.1"/>
    <property type="molecule type" value="Genomic_DNA"/>
</dbReference>
<gene>
    <name evidence="2" type="ORF">RB614_37665</name>
</gene>
<keyword evidence="3" id="KW-1185">Reference proteome</keyword>
<dbReference type="CDD" id="cd00093">
    <property type="entry name" value="HTH_XRE"/>
    <property type="match status" value="1"/>
</dbReference>
<dbReference type="Gene3D" id="1.10.260.40">
    <property type="entry name" value="lambda repressor-like DNA-binding domains"/>
    <property type="match status" value="1"/>
</dbReference>
<name>A0ABU0ZWA0_9ACTN</name>
<dbReference type="SMART" id="SM00530">
    <property type="entry name" value="HTH_XRE"/>
    <property type="match status" value="1"/>
</dbReference>
<sequence length="318" mass="35330">MTSPDPVNIHLGRNVLARRKALNLSTTALSDRLGEAGRRIAQSSISKIEQGTRKVDVEDLMALAAALETTPDRLLMPDRANNEPVELTPAITVIAAQAWYWARGLLPLPWTYKGDTRRPIERALEFRRNAAPGDRRITWETPPYEAVEALLVNVERMLDLLMTDDGVSLMWRATGDPDKPYAGPEAYDRPAIARQADGVGRGLARVNELVDDLLRKALRLMPKLYRVEHPDRKFTGTDHGVKFGPGGLAAVRTDLAEALNYFRAAGYVVEEVDIEERLVMLKAKAAPTFEETVTPRTLRAFGDLLNQALTPEVSDGER</sequence>
<protein>
    <submittedName>
        <fullName evidence="2">Helix-turn-helix transcriptional regulator</fullName>
    </submittedName>
</protein>
<dbReference type="InterPro" id="IPR010982">
    <property type="entry name" value="Lambda_DNA-bd_dom_sf"/>
</dbReference>
<reference evidence="2 3" key="1">
    <citation type="submission" date="2023-08" db="EMBL/GenBank/DDBJ databases">
        <title>Phytohabitans sansha sp. nov., isolated from marine sediment.</title>
        <authorList>
            <person name="Zhao Y."/>
            <person name="Yi K."/>
        </authorList>
    </citation>
    <scope>NUCLEOTIDE SEQUENCE [LARGE SCALE GENOMIC DNA]</scope>
    <source>
        <strain evidence="2 3">ZYX-F-186</strain>
    </source>
</reference>
<feature type="domain" description="HTH cro/C1-type" evidence="1">
    <location>
        <begin position="15"/>
        <end position="74"/>
    </location>
</feature>
<dbReference type="SUPFAM" id="SSF47413">
    <property type="entry name" value="lambda repressor-like DNA-binding domains"/>
    <property type="match status" value="1"/>
</dbReference>
<evidence type="ECO:0000259" key="1">
    <source>
        <dbReference type="PROSITE" id="PS50943"/>
    </source>
</evidence>
<dbReference type="InterPro" id="IPR001387">
    <property type="entry name" value="Cro/C1-type_HTH"/>
</dbReference>